<gene>
    <name evidence="4" type="primary">PPHLN1</name>
</gene>
<dbReference type="GO" id="GO:0097355">
    <property type="term" value="P:protein localization to heterochromatin"/>
    <property type="evidence" value="ECO:0007669"/>
    <property type="project" value="TreeGrafter"/>
</dbReference>
<organism evidence="3 4">
    <name type="scientific">Hipposideros armiger</name>
    <name type="common">Great Himalayan leaf-nosed bat</name>
    <dbReference type="NCBI Taxonomy" id="186990"/>
    <lineage>
        <taxon>Eukaryota</taxon>
        <taxon>Metazoa</taxon>
        <taxon>Chordata</taxon>
        <taxon>Craniata</taxon>
        <taxon>Vertebrata</taxon>
        <taxon>Euteleostomi</taxon>
        <taxon>Mammalia</taxon>
        <taxon>Eutheria</taxon>
        <taxon>Laurasiatheria</taxon>
        <taxon>Chiroptera</taxon>
        <taxon>Yinpterochiroptera</taxon>
        <taxon>Rhinolophoidea</taxon>
        <taxon>Hipposideridae</taxon>
        <taxon>Hipposideros</taxon>
    </lineage>
</organism>
<dbReference type="PANTHER" id="PTHR15836">
    <property type="entry name" value="PERIPHILIN 1"/>
    <property type="match status" value="1"/>
</dbReference>
<name>A0A8B7SUW7_HIPAR</name>
<dbReference type="CTD" id="51535"/>
<dbReference type="Proteomes" id="UP000694851">
    <property type="component" value="Unplaced"/>
</dbReference>
<dbReference type="Pfam" id="PF25234">
    <property type="entry name" value="Periphilin_C"/>
    <property type="match status" value="1"/>
</dbReference>
<dbReference type="CDD" id="cd22896">
    <property type="entry name" value="periphilin-like"/>
    <property type="match status" value="1"/>
</dbReference>
<reference evidence="4" key="1">
    <citation type="submission" date="2025-08" db="UniProtKB">
        <authorList>
            <consortium name="RefSeq"/>
        </authorList>
    </citation>
    <scope>IDENTIFICATION</scope>
    <source>
        <tissue evidence="4">Muscle</tissue>
    </source>
</reference>
<feature type="domain" description="Periphilin-1 C-terminal" evidence="2">
    <location>
        <begin position="277"/>
        <end position="358"/>
    </location>
</feature>
<feature type="compositionally biased region" description="Basic and acidic residues" evidence="1">
    <location>
        <begin position="84"/>
        <end position="127"/>
    </location>
</feature>
<dbReference type="GO" id="GO:0005654">
    <property type="term" value="C:nucleoplasm"/>
    <property type="evidence" value="ECO:0007669"/>
    <property type="project" value="TreeGrafter"/>
</dbReference>
<dbReference type="AlphaFoldDB" id="A0A8B7SUW7"/>
<feature type="region of interest" description="Disordered" evidence="1">
    <location>
        <begin position="84"/>
        <end position="224"/>
    </location>
</feature>
<keyword evidence="3" id="KW-1185">Reference proteome</keyword>
<proteinExistence type="predicted"/>
<dbReference type="OrthoDB" id="8933311at2759"/>
<evidence type="ECO:0000256" key="1">
    <source>
        <dbReference type="SAM" id="MobiDB-lite"/>
    </source>
</evidence>
<dbReference type="InterPro" id="IPR057603">
    <property type="entry name" value="Periphilin-1_C"/>
</dbReference>
<dbReference type="PANTHER" id="PTHR15836:SF4">
    <property type="entry name" value="PERIPHILIN-1"/>
    <property type="match status" value="1"/>
</dbReference>
<sequence length="367" mass="42435">MLHIPVILGYRPRLAYRRDEMWSEGRYDYERLSRERGPPRSHPSDGYHRVVNIVPKKPPLLDRPGEGSYNRYCSHVAYRDYDEGRSFSHDRRSGPPHRGDEPSYKWTRDDHSTSRQPEYRDTRDGFRRKSFYSSYVRERSPHKRESSFLRDSPVSRKESPHSRSGSSVSSRSYSPEKSKTYSFHQSQHRSKERPVQSLKTSRDTSPSSSSAISSSKVLDKPSRLTEKELAEAASKWAAEKLEKADESNLPEISEYEAGPTAPLLIDQSEEPESNATDGIELFEDSQLNNRSKAIASKTKEIEQVYRQDCETFGMVVKMLIEKDPSLEKSIQFALRQNLHEIGERCVEELKHFIAEYDTSNQDFGEPF</sequence>
<feature type="compositionally biased region" description="Low complexity" evidence="1">
    <location>
        <begin position="197"/>
        <end position="215"/>
    </location>
</feature>
<evidence type="ECO:0000313" key="3">
    <source>
        <dbReference type="Proteomes" id="UP000694851"/>
    </source>
</evidence>
<dbReference type="GO" id="GO:0045892">
    <property type="term" value="P:negative regulation of DNA-templated transcription"/>
    <property type="evidence" value="ECO:0007669"/>
    <property type="project" value="InterPro"/>
</dbReference>
<feature type="compositionally biased region" description="Low complexity" evidence="1">
    <location>
        <begin position="162"/>
        <end position="173"/>
    </location>
</feature>
<evidence type="ECO:0000313" key="4">
    <source>
        <dbReference type="RefSeq" id="XP_019515973.1"/>
    </source>
</evidence>
<evidence type="ECO:0000259" key="2">
    <source>
        <dbReference type="Pfam" id="PF25234"/>
    </source>
</evidence>
<feature type="compositionally biased region" description="Basic and acidic residues" evidence="1">
    <location>
        <begin position="136"/>
        <end position="161"/>
    </location>
</feature>
<dbReference type="GO" id="GO:0045814">
    <property type="term" value="P:negative regulation of gene expression, epigenetic"/>
    <property type="evidence" value="ECO:0007669"/>
    <property type="project" value="TreeGrafter"/>
</dbReference>
<dbReference type="GeneID" id="109392183"/>
<dbReference type="InterPro" id="IPR028851">
    <property type="entry name" value="Pphln1"/>
</dbReference>
<protein>
    <submittedName>
        <fullName evidence="4">Periphilin-1 isoform X4</fullName>
    </submittedName>
</protein>
<accession>A0A8B7SUW7</accession>
<dbReference type="RefSeq" id="XP_019515973.1">
    <property type="nucleotide sequence ID" value="XM_019660428.1"/>
</dbReference>